<reference evidence="2" key="1">
    <citation type="journal article" date="2019" name="Nat. Commun.">
        <title>Expansion of phycobilisome linker gene families in mesophilic red algae.</title>
        <authorList>
            <person name="Lee J."/>
            <person name="Kim D."/>
            <person name="Bhattacharya D."/>
            <person name="Yoon H.S."/>
        </authorList>
    </citation>
    <scope>NUCLEOTIDE SEQUENCE [LARGE SCALE GENOMIC DNA]</scope>
    <source>
        <strain evidence="2">CCMP 1328</strain>
    </source>
</reference>
<accession>A0A5J4YQ49</accession>
<sequence>MHVTRCHGACVYGDTSVLLRVGHQLRCRKQAWVSSEQFGRVQRTADIRRLLTAQLGHTRELLKPCMLLYNVAGFERSEGQSLTPCGQLLRSRRISCYFLYVPCDAYSNGVGRGPHWAVRSVRQAAAARACSLRNWISGCLAIESGGACTSCQLACGDFQGSCNHVTRTSLSHELAAEAQGSSLVRTG</sequence>
<proteinExistence type="predicted"/>
<protein>
    <submittedName>
        <fullName evidence="1">Uncharacterized protein</fullName>
    </submittedName>
</protein>
<evidence type="ECO:0000313" key="2">
    <source>
        <dbReference type="Proteomes" id="UP000324585"/>
    </source>
</evidence>
<dbReference type="AlphaFoldDB" id="A0A5J4YQ49"/>
<organism evidence="1 2">
    <name type="scientific">Porphyridium purpureum</name>
    <name type="common">Red alga</name>
    <name type="synonym">Porphyridium cruentum</name>
    <dbReference type="NCBI Taxonomy" id="35688"/>
    <lineage>
        <taxon>Eukaryota</taxon>
        <taxon>Rhodophyta</taxon>
        <taxon>Bangiophyceae</taxon>
        <taxon>Porphyridiales</taxon>
        <taxon>Porphyridiaceae</taxon>
        <taxon>Porphyridium</taxon>
    </lineage>
</organism>
<keyword evidence="2" id="KW-1185">Reference proteome</keyword>
<dbReference type="EMBL" id="VRMN01000008">
    <property type="protein sequence ID" value="KAA8493100.1"/>
    <property type="molecule type" value="Genomic_DNA"/>
</dbReference>
<dbReference type="Proteomes" id="UP000324585">
    <property type="component" value="Unassembled WGS sequence"/>
</dbReference>
<name>A0A5J4YQ49_PORPP</name>
<gene>
    <name evidence="1" type="ORF">FVE85_9372</name>
</gene>
<evidence type="ECO:0000313" key="1">
    <source>
        <dbReference type="EMBL" id="KAA8493100.1"/>
    </source>
</evidence>
<comment type="caution">
    <text evidence="1">The sequence shown here is derived from an EMBL/GenBank/DDBJ whole genome shotgun (WGS) entry which is preliminary data.</text>
</comment>